<organism evidence="1 2">
    <name type="scientific">Gigaspora margarita</name>
    <dbReference type="NCBI Taxonomy" id="4874"/>
    <lineage>
        <taxon>Eukaryota</taxon>
        <taxon>Fungi</taxon>
        <taxon>Fungi incertae sedis</taxon>
        <taxon>Mucoromycota</taxon>
        <taxon>Glomeromycotina</taxon>
        <taxon>Glomeromycetes</taxon>
        <taxon>Diversisporales</taxon>
        <taxon>Gigasporaceae</taxon>
        <taxon>Gigaspora</taxon>
    </lineage>
</organism>
<evidence type="ECO:0000313" key="2">
    <source>
        <dbReference type="Proteomes" id="UP000789901"/>
    </source>
</evidence>
<name>A0ABM8W6F5_GIGMA</name>
<sequence length="343" mass="39896">MRTGSNKVAIDPFIRRDPRFSELIGNISVWAINNIKRTLKKKTNPDIYENNGTCECLNKINFKLSCQYMIPKDGPIPLSMIDKRWFLERPDIIELPCSSKSSIIDPEFYSTFVKAEEKFEQLPDNMPLPEPAKLPQKVVSKKSSLSSTKRGSLLTKHQDNVMKKKILNNITKLKNKPVQQQLIPFKQSFISCSSSKLYEANILKFIHQYIFAYFDVADDSNCGFCTIAISIEKPEGFWPDVQEHIYKELCSRKSHYIQLFLEKEKEYDEVLQATHKLISLTFLPDNIPLNRNTLITFAYIFEKQHFIAIKLKPNMPIPPIVKEQHEKECEYLQKENIINLIDD</sequence>
<proteinExistence type="predicted"/>
<gene>
    <name evidence="1" type="ORF">GMARGA_LOCUS3930</name>
</gene>
<comment type="caution">
    <text evidence="1">The sequence shown here is derived from an EMBL/GenBank/DDBJ whole genome shotgun (WGS) entry which is preliminary data.</text>
</comment>
<evidence type="ECO:0000313" key="1">
    <source>
        <dbReference type="EMBL" id="CAG8537724.1"/>
    </source>
</evidence>
<dbReference type="Proteomes" id="UP000789901">
    <property type="component" value="Unassembled WGS sequence"/>
</dbReference>
<protein>
    <submittedName>
        <fullName evidence="1">44226_t:CDS:1</fullName>
    </submittedName>
</protein>
<reference evidence="1 2" key="1">
    <citation type="submission" date="2021-06" db="EMBL/GenBank/DDBJ databases">
        <authorList>
            <person name="Kallberg Y."/>
            <person name="Tangrot J."/>
            <person name="Rosling A."/>
        </authorList>
    </citation>
    <scope>NUCLEOTIDE SEQUENCE [LARGE SCALE GENOMIC DNA]</scope>
    <source>
        <strain evidence="1 2">120-4 pot B 10/14</strain>
    </source>
</reference>
<keyword evidence="2" id="KW-1185">Reference proteome</keyword>
<dbReference type="EMBL" id="CAJVQB010001484">
    <property type="protein sequence ID" value="CAG8537724.1"/>
    <property type="molecule type" value="Genomic_DNA"/>
</dbReference>
<accession>A0ABM8W6F5</accession>